<accession>A0A2T8I6A6</accession>
<feature type="transmembrane region" description="Helical" evidence="1">
    <location>
        <begin position="12"/>
        <end position="31"/>
    </location>
</feature>
<organism evidence="2">
    <name type="scientific">Panicum hallii</name>
    <dbReference type="NCBI Taxonomy" id="206008"/>
    <lineage>
        <taxon>Eukaryota</taxon>
        <taxon>Viridiplantae</taxon>
        <taxon>Streptophyta</taxon>
        <taxon>Embryophyta</taxon>
        <taxon>Tracheophyta</taxon>
        <taxon>Spermatophyta</taxon>
        <taxon>Magnoliopsida</taxon>
        <taxon>Liliopsida</taxon>
        <taxon>Poales</taxon>
        <taxon>Poaceae</taxon>
        <taxon>PACMAD clade</taxon>
        <taxon>Panicoideae</taxon>
        <taxon>Panicodae</taxon>
        <taxon>Paniceae</taxon>
        <taxon>Panicinae</taxon>
        <taxon>Panicum</taxon>
        <taxon>Panicum sect. Panicum</taxon>
    </lineage>
</organism>
<reference evidence="2" key="1">
    <citation type="submission" date="2018-04" db="EMBL/GenBank/DDBJ databases">
        <title>WGS assembly of Panicum hallii.</title>
        <authorList>
            <person name="Lovell J."/>
            <person name="Jenkins J."/>
            <person name="Lowry D."/>
            <person name="Mamidi S."/>
            <person name="Sreedasyam A."/>
            <person name="Weng X."/>
            <person name="Barry K."/>
            <person name="Bonette J."/>
            <person name="Campitelli B."/>
            <person name="Daum C."/>
            <person name="Gordon S."/>
            <person name="Gould B."/>
            <person name="Lipzen A."/>
            <person name="Macqueen A."/>
            <person name="Palacio-Mejia J."/>
            <person name="Plott C."/>
            <person name="Shakirov E."/>
            <person name="Shu S."/>
            <person name="Yoshinaga Y."/>
            <person name="Zane M."/>
            <person name="Rokhsar D."/>
            <person name="Grimwood J."/>
            <person name="Schmutz J."/>
            <person name="Juenger T."/>
        </authorList>
    </citation>
    <scope>NUCLEOTIDE SEQUENCE [LARGE SCALE GENOMIC DNA]</scope>
    <source>
        <strain evidence="2">FIL2</strain>
    </source>
</reference>
<sequence length="239" mass="25209">MASRKPSGHSSLLMLVLVTAGPGIVPLPALLDCAPALSRNDDDSAFRANVLLLLAALPSAAAAAAPTGFAATPYGCRNSAFARGPCFGLGAGRGSPFSSLGDFPGTEADSRRAAAWRAVCLLSYADTNTSSAREDAFRGWFYMNGGGAREPMRGRPHDGGVLPVQCINDSALVVPALVVVQGRKLSRVRWHAVVVVGYGCYLRVALFAPALRWMGYDVGFFEVCGLLFCIKKSREMNPA</sequence>
<feature type="transmembrane region" description="Helical" evidence="1">
    <location>
        <begin position="51"/>
        <end position="71"/>
    </location>
</feature>
<keyword evidence="1" id="KW-0812">Transmembrane</keyword>
<dbReference type="EMBL" id="CM008054">
    <property type="protein sequence ID" value="PVH33211.1"/>
    <property type="molecule type" value="Genomic_DNA"/>
</dbReference>
<evidence type="ECO:0000313" key="2">
    <source>
        <dbReference type="EMBL" id="PVH33211.1"/>
    </source>
</evidence>
<protein>
    <submittedName>
        <fullName evidence="2">Uncharacterized protein</fullName>
    </submittedName>
</protein>
<name>A0A2T8I6A6_9POAL</name>
<keyword evidence="1" id="KW-0472">Membrane</keyword>
<dbReference type="Gramene" id="PVH33211">
    <property type="protein sequence ID" value="PVH33211"/>
    <property type="gene ID" value="PAHAL_9G596300"/>
</dbReference>
<proteinExistence type="predicted"/>
<dbReference type="AlphaFoldDB" id="A0A2T8I6A6"/>
<dbReference type="Proteomes" id="UP000243499">
    <property type="component" value="Chromosome 9"/>
</dbReference>
<feature type="transmembrane region" description="Helical" evidence="1">
    <location>
        <begin position="190"/>
        <end position="207"/>
    </location>
</feature>
<evidence type="ECO:0000256" key="1">
    <source>
        <dbReference type="SAM" id="Phobius"/>
    </source>
</evidence>
<gene>
    <name evidence="2" type="ORF">PAHAL_9G596300</name>
</gene>
<keyword evidence="1" id="KW-1133">Transmembrane helix</keyword>